<evidence type="ECO:0000313" key="3">
    <source>
        <dbReference type="EMBL" id="VGM37433.1"/>
    </source>
</evidence>
<proteinExistence type="predicted"/>
<name>A0A486UH25_KLEPN</name>
<gene>
    <name evidence="3" type="ORF">SAMEA4873656_05469</name>
</gene>
<organism evidence="3">
    <name type="scientific">Klebsiella pneumoniae</name>
    <dbReference type="NCBI Taxonomy" id="573"/>
    <lineage>
        <taxon>Bacteria</taxon>
        <taxon>Pseudomonadati</taxon>
        <taxon>Pseudomonadota</taxon>
        <taxon>Gammaproteobacteria</taxon>
        <taxon>Enterobacterales</taxon>
        <taxon>Enterobacteriaceae</taxon>
        <taxon>Klebsiella/Raoultella group</taxon>
        <taxon>Klebsiella</taxon>
        <taxon>Klebsiella pneumoniae complex</taxon>
    </lineage>
</organism>
<protein>
    <submittedName>
        <fullName evidence="3">Cytochrome c biogenesis protein CcmA</fullName>
    </submittedName>
</protein>
<dbReference type="AlphaFoldDB" id="A0A486UH25"/>
<evidence type="ECO:0000256" key="1">
    <source>
        <dbReference type="SAM" id="Coils"/>
    </source>
</evidence>
<feature type="coiled-coil region" evidence="1">
    <location>
        <begin position="282"/>
        <end position="337"/>
    </location>
</feature>
<accession>A0A486UH25</accession>
<dbReference type="InterPro" id="IPR038729">
    <property type="entry name" value="Rad50/SbcC_AAA"/>
</dbReference>
<dbReference type="GO" id="GO:0000731">
    <property type="term" value="P:DNA synthesis involved in DNA repair"/>
    <property type="evidence" value="ECO:0007669"/>
    <property type="project" value="TreeGrafter"/>
</dbReference>
<dbReference type="Gene3D" id="3.40.50.300">
    <property type="entry name" value="P-loop containing nucleotide triphosphate hydrolases"/>
    <property type="match status" value="2"/>
</dbReference>
<feature type="domain" description="Rad50/SbcC-type AAA" evidence="2">
    <location>
        <begin position="17"/>
        <end position="236"/>
    </location>
</feature>
<dbReference type="PANTHER" id="PTHR32182:SF22">
    <property type="entry name" value="ATP-DEPENDENT ENDONUCLEASE, OLD FAMILY-RELATED"/>
    <property type="match status" value="1"/>
</dbReference>
<evidence type="ECO:0000259" key="2">
    <source>
        <dbReference type="Pfam" id="PF13476"/>
    </source>
</evidence>
<dbReference type="SUPFAM" id="SSF52540">
    <property type="entry name" value="P-loop containing nucleoside triphosphate hydrolases"/>
    <property type="match status" value="1"/>
</dbReference>
<dbReference type="GO" id="GO:0006302">
    <property type="term" value="P:double-strand break repair"/>
    <property type="evidence" value="ECO:0007669"/>
    <property type="project" value="InterPro"/>
</dbReference>
<dbReference type="PANTHER" id="PTHR32182">
    <property type="entry name" value="DNA REPLICATION AND REPAIR PROTEIN RECF"/>
    <property type="match status" value="1"/>
</dbReference>
<dbReference type="GO" id="GO:0016887">
    <property type="term" value="F:ATP hydrolysis activity"/>
    <property type="evidence" value="ECO:0007669"/>
    <property type="project" value="InterPro"/>
</dbReference>
<reference evidence="3" key="1">
    <citation type="submission" date="2019-03" db="EMBL/GenBank/DDBJ databases">
        <authorList>
            <consortium name="Pathogen Informatics"/>
        </authorList>
    </citation>
    <scope>NUCLEOTIDE SEQUENCE</scope>
    <source>
        <strain evidence="3">5012STDY7626466</strain>
    </source>
</reference>
<sequence length="611" mass="67751">MSNLYISRVQIEGGFLDGLDVSLKRGLNTIIGARGTGKSTFIELIRYCLDVKGHTVESNNKAISHAKSVLSDGQITVTICDGNETVSYTRTGESEPVPPINRDLKTPLIFSQTEIENVGLTSSGRMKLIDDFLSGLDTIRQQEYAEVAIVESYASEILSLSSSVDDIEEKLLMLPKLREEMVLLELEEKKISGISEIAKTKSNDLNKLSETYFKLKESTEKNHKKIEAIKSFNSYLNSFLLGKQEMEAWVLSENPSDADICNDLNLVSNYITSIIAKFDSIMNDVSNDLAALQNKMQDVTKQGQVLRSDIDKIQEGAGELARKRQALQQSIINLENVKINNSERNVKILDLKRKRDKSLKTLCEIRKQRSDMRVAKCSDLNQALKPKIKVSIEVANRLDEYQQVLINALKGGGVRYNDIAPIISASIPPVVLIDILESNDLDGFTSLVSISKDRALKIINSLKQSTDKIATVLLEDEIKLELLDGSEYKDFTSLSTGQRCTVILPIILEHKESILVVDQPEDHIDNAFIVETLISSITRRAKDGQIIVSSHNANVPVLGDAETVIHLNSDGTRGYVIAEGGLDDINIVGSISNVMEGGRDAFNRRAEFYGK</sequence>
<dbReference type="InterPro" id="IPR027417">
    <property type="entry name" value="P-loop_NTPase"/>
</dbReference>
<dbReference type="EMBL" id="CAAHCZ010000034">
    <property type="protein sequence ID" value="VGM37433.1"/>
    <property type="molecule type" value="Genomic_DNA"/>
</dbReference>
<keyword evidence="1" id="KW-0175">Coiled coil</keyword>
<dbReference type="RefSeq" id="WP_004099063.1">
    <property type="nucleotide sequence ID" value="NZ_CAAGUZ010000056.1"/>
</dbReference>
<dbReference type="Pfam" id="PF13476">
    <property type="entry name" value="AAA_23"/>
    <property type="match status" value="1"/>
</dbReference>